<organism evidence="9">
    <name type="scientific">Oryza nivara</name>
    <name type="common">Indian wild rice</name>
    <name type="synonym">Oryza sativa f. spontanea</name>
    <dbReference type="NCBI Taxonomy" id="4536"/>
    <lineage>
        <taxon>Eukaryota</taxon>
        <taxon>Viridiplantae</taxon>
        <taxon>Streptophyta</taxon>
        <taxon>Embryophyta</taxon>
        <taxon>Tracheophyta</taxon>
        <taxon>Spermatophyta</taxon>
        <taxon>Magnoliopsida</taxon>
        <taxon>Liliopsida</taxon>
        <taxon>Poales</taxon>
        <taxon>Poaceae</taxon>
        <taxon>BOP clade</taxon>
        <taxon>Oryzoideae</taxon>
        <taxon>Oryzeae</taxon>
        <taxon>Oryzinae</taxon>
        <taxon>Oryza</taxon>
    </lineage>
</organism>
<feature type="transmembrane region" description="Helical" evidence="8">
    <location>
        <begin position="259"/>
        <end position="280"/>
    </location>
</feature>
<dbReference type="InterPro" id="IPR037196">
    <property type="entry name" value="HSP90_C"/>
</dbReference>
<evidence type="ECO:0000256" key="3">
    <source>
        <dbReference type="ARBA" id="ARBA00022490"/>
    </source>
</evidence>
<feature type="transmembrane region" description="Helical" evidence="8">
    <location>
        <begin position="109"/>
        <end position="131"/>
    </location>
</feature>
<feature type="region of interest" description="Disordered" evidence="7">
    <location>
        <begin position="454"/>
        <end position="523"/>
    </location>
</feature>
<dbReference type="STRING" id="4536.A0A0E0IMV3"/>
<dbReference type="Gramene" id="ONIVA09G18690.1">
    <property type="protein sequence ID" value="ONIVA09G18690.1"/>
    <property type="gene ID" value="ONIVA09G18690"/>
</dbReference>
<dbReference type="EnsemblPlants" id="ONIVA09G18690.1">
    <property type="protein sequence ID" value="ONIVA09G18690.1"/>
    <property type="gene ID" value="ONIVA09G18690"/>
</dbReference>
<dbReference type="PANTHER" id="PTHR11528">
    <property type="entry name" value="HEAT SHOCK PROTEIN 90 FAMILY MEMBER"/>
    <property type="match status" value="1"/>
</dbReference>
<accession>A0A0E0IMV3</accession>
<feature type="transmembrane region" description="Helical" evidence="8">
    <location>
        <begin position="229"/>
        <end position="252"/>
    </location>
</feature>
<evidence type="ECO:0000313" key="10">
    <source>
        <dbReference type="Proteomes" id="UP000006591"/>
    </source>
</evidence>
<dbReference type="Gene3D" id="1.20.120.790">
    <property type="entry name" value="Heat shock protein 90, C-terminal domain"/>
    <property type="match status" value="1"/>
</dbReference>
<evidence type="ECO:0000256" key="8">
    <source>
        <dbReference type="SAM" id="Phobius"/>
    </source>
</evidence>
<comment type="subcellular location">
    <subcellularLocation>
        <location evidence="1">Cytoplasm</location>
    </subcellularLocation>
</comment>
<dbReference type="Proteomes" id="UP000006591">
    <property type="component" value="Chromosome 9"/>
</dbReference>
<reference evidence="9" key="1">
    <citation type="submission" date="2015-04" db="UniProtKB">
        <authorList>
            <consortium name="EnsemblPlants"/>
        </authorList>
    </citation>
    <scope>IDENTIFICATION</scope>
    <source>
        <strain evidence="9">SL10</strain>
    </source>
</reference>
<protein>
    <submittedName>
        <fullName evidence="9">Uncharacterized protein</fullName>
    </submittedName>
</protein>
<dbReference type="FunFam" id="3.30.230.80:FF:000001">
    <property type="entry name" value="Heat shock protein 90 alpha"/>
    <property type="match status" value="1"/>
</dbReference>
<dbReference type="GO" id="GO:0140662">
    <property type="term" value="F:ATP-dependent protein folding chaperone"/>
    <property type="evidence" value="ECO:0007669"/>
    <property type="project" value="InterPro"/>
</dbReference>
<dbReference type="GO" id="GO:0005737">
    <property type="term" value="C:cytoplasm"/>
    <property type="evidence" value="ECO:0007669"/>
    <property type="project" value="UniProtKB-SubCell"/>
</dbReference>
<keyword evidence="10" id="KW-1185">Reference proteome</keyword>
<dbReference type="SUPFAM" id="SSF110942">
    <property type="entry name" value="HSP90 C-terminal domain"/>
    <property type="match status" value="1"/>
</dbReference>
<dbReference type="Gene3D" id="3.40.50.11260">
    <property type="match status" value="1"/>
</dbReference>
<proteinExistence type="inferred from homology"/>
<dbReference type="GO" id="GO:0005524">
    <property type="term" value="F:ATP binding"/>
    <property type="evidence" value="ECO:0007669"/>
    <property type="project" value="UniProtKB-KW"/>
</dbReference>
<dbReference type="InterPro" id="IPR001404">
    <property type="entry name" value="Hsp90_fam"/>
</dbReference>
<evidence type="ECO:0000313" key="9">
    <source>
        <dbReference type="EnsemblPlants" id="ONIVA09G18690.1"/>
    </source>
</evidence>
<evidence type="ECO:0000256" key="7">
    <source>
        <dbReference type="SAM" id="MobiDB-lite"/>
    </source>
</evidence>
<feature type="transmembrane region" description="Helical" evidence="8">
    <location>
        <begin position="167"/>
        <end position="185"/>
    </location>
</feature>
<keyword evidence="3" id="KW-0963">Cytoplasm</keyword>
<keyword evidence="5" id="KW-0067">ATP-binding</keyword>
<sequence>MAQTGKPSAAYHYEQVAAAEASGAAVVRIERRRWPAGRRNWSPRGAWRLTVEVRPTAARPAAGPPAHQATATFIQQYCSIFGGTISIFQAAIPIIYGALKGRYLLTLELWNASITIINLVGNTTWMIYSAVNKGVELSMLMTNSVACGLNIYHLLSIYRHNKERKKTICLVSFICISFLVILVLLETNVGDDILRLLEHLFGSLGNVMIVLCHLVQINNLWYSTLSLEIHVFILFYVPNILFAASELVLIVYKQYSMKIYVQLSYILNTIFYVIELPVMIRAMITNNPYSDNEAIDIENQAIVKIDGQKKHHNERQEDRAEKKTTFTEVYLLPAPPGLFGQGKRKHSDNDTASTKRRRITILQRKRRWIELRDKEIHFSKRMRSHIYSRSIKRGSPPTRTLQLQMDSLSEDSYEPEYVEEHRLKDLVKNSEFISYPISLNEKKIEKEICDDEEVDAEEGKVEDVDEEKEKKGEKIKEVSHEWHSSNKQKPLSDSKEITSKNEEAKEGKVEDVDEEKEEKKKQGKKIKEVCHECNLINKQEAIWMRKSEVITKEAAFYKSLTNDWEEHLAVKHFSVEGQLEIKAILFVPKGAPFDLFDTRKKLNNIKLYVRRVFIMDNCEELIPEWLSFVEGVVDYENLPLNISFELLQQNKILKVIRKNLVKKCVELFFEIAENKEDYNKFYKAFSKNLKLGIHEDSTNRTKIAELLRYHSTKSGDELTSLKDYVARMEGQRDIYYITGESKKAVENSPFLEKLKDYEVLYMVDATDEYAVGQLMEFEGKKLISATKGLKLDEKFDNLSIVMKEVLVDTVERDVFSDRVVDSPCCPVTGEYSWVANMERIMKENAIMDELPNKSQVNKCAPKQKVDILPVKENARECYQAPKQ</sequence>
<keyword evidence="8" id="KW-0812">Transmembrane</keyword>
<dbReference type="OMA" id="WNARITI"/>
<keyword evidence="8" id="KW-0472">Membrane</keyword>
<evidence type="ECO:0000256" key="6">
    <source>
        <dbReference type="ARBA" id="ARBA00023186"/>
    </source>
</evidence>
<keyword evidence="6" id="KW-0143">Chaperone</keyword>
<dbReference type="Pfam" id="PF00183">
    <property type="entry name" value="HSP90"/>
    <property type="match status" value="1"/>
</dbReference>
<dbReference type="GO" id="GO:0016887">
    <property type="term" value="F:ATP hydrolysis activity"/>
    <property type="evidence" value="ECO:0007669"/>
    <property type="project" value="InterPro"/>
</dbReference>
<evidence type="ECO:0000256" key="5">
    <source>
        <dbReference type="ARBA" id="ARBA00022840"/>
    </source>
</evidence>
<evidence type="ECO:0000256" key="2">
    <source>
        <dbReference type="ARBA" id="ARBA00008239"/>
    </source>
</evidence>
<keyword evidence="4" id="KW-0547">Nucleotide-binding</keyword>
<reference evidence="9" key="2">
    <citation type="submission" date="2018-04" db="EMBL/GenBank/DDBJ databases">
        <title>OnivRS2 (Oryza nivara Reference Sequence Version 2).</title>
        <authorList>
            <person name="Zhang J."/>
            <person name="Kudrna D."/>
            <person name="Lee S."/>
            <person name="Talag J."/>
            <person name="Rajasekar S."/>
            <person name="Welchert J."/>
            <person name="Hsing Y.-I."/>
            <person name="Wing R.A."/>
        </authorList>
    </citation>
    <scope>NUCLEOTIDE SEQUENCE [LARGE SCALE GENOMIC DNA]</scope>
    <source>
        <strain evidence="9">SL10</strain>
    </source>
</reference>
<dbReference type="AlphaFoldDB" id="A0A0E0IMV3"/>
<evidence type="ECO:0000256" key="1">
    <source>
        <dbReference type="ARBA" id="ARBA00004496"/>
    </source>
</evidence>
<evidence type="ECO:0000256" key="4">
    <source>
        <dbReference type="ARBA" id="ARBA00022741"/>
    </source>
</evidence>
<dbReference type="GO" id="GO:0051082">
    <property type="term" value="F:unfolded protein binding"/>
    <property type="evidence" value="ECO:0007669"/>
    <property type="project" value="InterPro"/>
</dbReference>
<comment type="similarity">
    <text evidence="2">Belongs to the heat shock protein 90 family.</text>
</comment>
<dbReference type="Gene3D" id="3.30.230.80">
    <property type="match status" value="1"/>
</dbReference>
<dbReference type="FunFam" id="3.40.50.11260:FF:000001">
    <property type="entry name" value="Heat shock protein 90 alpha"/>
    <property type="match status" value="1"/>
</dbReference>
<feature type="compositionally biased region" description="Basic and acidic residues" evidence="7">
    <location>
        <begin position="457"/>
        <end position="510"/>
    </location>
</feature>
<keyword evidence="8" id="KW-1133">Transmembrane helix</keyword>
<feature type="transmembrane region" description="Helical" evidence="8">
    <location>
        <begin position="74"/>
        <end position="97"/>
    </location>
</feature>
<dbReference type="SUPFAM" id="SSF54211">
    <property type="entry name" value="Ribosomal protein S5 domain 2-like"/>
    <property type="match status" value="1"/>
</dbReference>
<name>A0A0E0IMV3_ORYNI</name>
<dbReference type="InterPro" id="IPR020568">
    <property type="entry name" value="Ribosomal_Su5_D2-typ_SF"/>
</dbReference>
<dbReference type="eggNOG" id="KOG0019">
    <property type="taxonomic scope" value="Eukaryota"/>
</dbReference>